<comment type="caution">
    <text evidence="1">The sequence shown here is derived from an EMBL/GenBank/DDBJ whole genome shotgun (WGS) entry which is preliminary data.</text>
</comment>
<dbReference type="PANTHER" id="PTHR31025">
    <property type="entry name" value="SI:CH211-196P9.1-RELATED"/>
    <property type="match status" value="1"/>
</dbReference>
<reference evidence="1" key="1">
    <citation type="journal article" name="BMC Genomics">
        <title>Long-read sequencing and de novo genome assembly of marine medaka (Oryzias melastigma).</title>
        <authorList>
            <person name="Liang P."/>
            <person name="Saqib H.S.A."/>
            <person name="Ni X."/>
            <person name="Shen Y."/>
        </authorList>
    </citation>
    <scope>NUCLEOTIDE SEQUENCE</scope>
    <source>
        <strain evidence="1">Bigg-433</strain>
    </source>
</reference>
<proteinExistence type="predicted"/>
<dbReference type="EMBL" id="WKFB01000393">
    <property type="protein sequence ID" value="KAF6724416.1"/>
    <property type="molecule type" value="Genomic_DNA"/>
</dbReference>
<evidence type="ECO:0000313" key="1">
    <source>
        <dbReference type="EMBL" id="KAF6724416.1"/>
    </source>
</evidence>
<sequence>MIYRIDLVKELVKCTYYTQRKDINKGASIQKLCEEWPFLFNEVGMAEHFQELTGVNLIETFLANVDKKGEHLRKFLRYVDAQKRKQVLDALLKLQTEKGQSNGCS</sequence>
<protein>
    <submittedName>
        <fullName evidence="1">Uncharacterized protein</fullName>
    </submittedName>
</protein>
<name>A0A834F7Q1_ORYME</name>
<evidence type="ECO:0000313" key="2">
    <source>
        <dbReference type="Proteomes" id="UP000646548"/>
    </source>
</evidence>
<dbReference type="Proteomes" id="UP000646548">
    <property type="component" value="Unassembled WGS sequence"/>
</dbReference>
<accession>A0A834F7Q1</accession>
<dbReference type="PANTHER" id="PTHR31025:SF30">
    <property type="entry name" value="SI:DKEY-15H8.17"/>
    <property type="match status" value="1"/>
</dbReference>
<organism evidence="1 2">
    <name type="scientific">Oryzias melastigma</name>
    <name type="common">Marine medaka</name>
    <dbReference type="NCBI Taxonomy" id="30732"/>
    <lineage>
        <taxon>Eukaryota</taxon>
        <taxon>Metazoa</taxon>
        <taxon>Chordata</taxon>
        <taxon>Craniata</taxon>
        <taxon>Vertebrata</taxon>
        <taxon>Euteleostomi</taxon>
        <taxon>Actinopterygii</taxon>
        <taxon>Neopterygii</taxon>
        <taxon>Teleostei</taxon>
        <taxon>Neoteleostei</taxon>
        <taxon>Acanthomorphata</taxon>
        <taxon>Ovalentaria</taxon>
        <taxon>Atherinomorphae</taxon>
        <taxon>Beloniformes</taxon>
        <taxon>Adrianichthyidae</taxon>
        <taxon>Oryziinae</taxon>
        <taxon>Oryzias</taxon>
    </lineage>
</organism>
<gene>
    <name evidence="1" type="ORF">FQA47_014456</name>
</gene>
<dbReference type="AlphaFoldDB" id="A0A834F7Q1"/>